<evidence type="ECO:0000313" key="4">
    <source>
        <dbReference type="EMBL" id="KAJ4967728.1"/>
    </source>
</evidence>
<dbReference type="PANTHER" id="PTHR47926:SF436">
    <property type="entry name" value="PENTATRICOPEPTIDE REPEAT-CONTAINING PROTEIN ELI1, CHLOROPLASTIC-LIKE ISOFORM X2"/>
    <property type="match status" value="1"/>
</dbReference>
<comment type="similarity">
    <text evidence="1">Belongs to the PPR family. PCMP-H subfamily.</text>
</comment>
<gene>
    <name evidence="4" type="ORF">NE237_014429</name>
</gene>
<evidence type="ECO:0008006" key="6">
    <source>
        <dbReference type="Google" id="ProtNLM"/>
    </source>
</evidence>
<dbReference type="AlphaFoldDB" id="A0A9Q0KBY8"/>
<dbReference type="InterPro" id="IPR046849">
    <property type="entry name" value="E2_motif"/>
</dbReference>
<dbReference type="OrthoDB" id="330671at2759"/>
<dbReference type="InterPro" id="IPR046960">
    <property type="entry name" value="PPR_At4g14850-like_plant"/>
</dbReference>
<dbReference type="Pfam" id="PF13041">
    <property type="entry name" value="PPR_2"/>
    <property type="match status" value="3"/>
</dbReference>
<dbReference type="Pfam" id="PF01535">
    <property type="entry name" value="PPR"/>
    <property type="match status" value="3"/>
</dbReference>
<protein>
    <recommendedName>
        <fullName evidence="6">Chlororespiratory reduction 4</fullName>
    </recommendedName>
</protein>
<dbReference type="Pfam" id="PF20430">
    <property type="entry name" value="Eplus_motif"/>
    <property type="match status" value="1"/>
</dbReference>
<dbReference type="FunFam" id="1.25.40.10:FF:000690">
    <property type="entry name" value="Pentatricopeptide repeat-containing protein"/>
    <property type="match status" value="1"/>
</dbReference>
<keyword evidence="5" id="KW-1185">Reference proteome</keyword>
<evidence type="ECO:0000256" key="3">
    <source>
        <dbReference type="PROSITE-ProRule" id="PRU00708"/>
    </source>
</evidence>
<dbReference type="Pfam" id="PF20431">
    <property type="entry name" value="E_motif"/>
    <property type="match status" value="1"/>
</dbReference>
<feature type="repeat" description="PPR" evidence="3">
    <location>
        <begin position="182"/>
        <end position="216"/>
    </location>
</feature>
<reference evidence="4" key="1">
    <citation type="journal article" date="2023" name="Plant J.">
        <title>The genome of the king protea, Protea cynaroides.</title>
        <authorList>
            <person name="Chang J."/>
            <person name="Duong T.A."/>
            <person name="Schoeman C."/>
            <person name="Ma X."/>
            <person name="Roodt D."/>
            <person name="Barker N."/>
            <person name="Li Z."/>
            <person name="Van de Peer Y."/>
            <person name="Mizrachi E."/>
        </authorList>
    </citation>
    <scope>NUCLEOTIDE SEQUENCE</scope>
    <source>
        <tissue evidence="4">Young leaves</tissue>
    </source>
</reference>
<accession>A0A9Q0KBY8</accession>
<name>A0A9Q0KBY8_9MAGN</name>
<keyword evidence="2" id="KW-0677">Repeat</keyword>
<dbReference type="FunFam" id="1.25.40.10:FF:000333">
    <property type="entry name" value="Pentatricopeptide repeat-containing protein"/>
    <property type="match status" value="1"/>
</dbReference>
<dbReference type="PROSITE" id="PS51375">
    <property type="entry name" value="PPR"/>
    <property type="match status" value="5"/>
</dbReference>
<evidence type="ECO:0000256" key="1">
    <source>
        <dbReference type="ARBA" id="ARBA00006643"/>
    </source>
</evidence>
<comment type="caution">
    <text evidence="4">The sequence shown here is derived from an EMBL/GenBank/DDBJ whole genome shotgun (WGS) entry which is preliminary data.</text>
</comment>
<proteinExistence type="inferred from homology"/>
<sequence>MAKSLSRLFDSVDFPRNSFIYNTMIKAYLTRGNPRTSFLVYSQMVCEDSICPDEFTFTFVFAACSKLSAVSEGKQAHAQMVKCPVRFRTQSWNSLLDYYAKIGEMGSFGHRLFDQIEEPDIISWNCLLDGFVKSAELNAAREVFDLMPQKDTISWTIMLVGYVDAGLLSEASQLFDDMPERNMVSWSAMISGYVKMGRYREGLDLFKKMQVAGIKTDKITMTTLLSACANLGALDQGRWIHAYIDRNKIEIDAHLSTALVDMYAKCGRIDISFKVFRSSQDKKVFLWNAILGGLAMHSRGNEAVVLLSEMLEKGIKPNRITFLCVLAACSHSGLVDDGLRIFHIMMNDHNIRPTIEHYGCMVDLFGRAGLLNDAKQVIETMPIEADGNIWRALLCACRLQGNVSLGEQIGKILIELEPSNDGNYVLLSDIYAIGKRWEDVGKLRREMKVRGIRKMPGCSSIELNGVTHEFVAGDNSHPQSREIYKMLDEMAHFLMHDELEL</sequence>
<feature type="repeat" description="PPR" evidence="3">
    <location>
        <begin position="318"/>
        <end position="353"/>
    </location>
</feature>
<feature type="repeat" description="PPR" evidence="3">
    <location>
        <begin position="120"/>
        <end position="150"/>
    </location>
</feature>
<evidence type="ECO:0000313" key="5">
    <source>
        <dbReference type="Proteomes" id="UP001141806"/>
    </source>
</evidence>
<feature type="repeat" description="PPR" evidence="3">
    <location>
        <begin position="151"/>
        <end position="181"/>
    </location>
</feature>
<dbReference type="Gene3D" id="1.25.40.10">
    <property type="entry name" value="Tetratricopeptide repeat domain"/>
    <property type="match status" value="4"/>
</dbReference>
<dbReference type="EMBL" id="JAMYWD010000006">
    <property type="protein sequence ID" value="KAJ4967728.1"/>
    <property type="molecule type" value="Genomic_DNA"/>
</dbReference>
<evidence type="ECO:0000256" key="2">
    <source>
        <dbReference type="ARBA" id="ARBA00022737"/>
    </source>
</evidence>
<dbReference type="NCBIfam" id="TIGR00756">
    <property type="entry name" value="PPR"/>
    <property type="match status" value="5"/>
</dbReference>
<dbReference type="InterPro" id="IPR011990">
    <property type="entry name" value="TPR-like_helical_dom_sf"/>
</dbReference>
<feature type="repeat" description="PPR" evidence="3">
    <location>
        <begin position="283"/>
        <end position="317"/>
    </location>
</feature>
<organism evidence="4 5">
    <name type="scientific">Protea cynaroides</name>
    <dbReference type="NCBI Taxonomy" id="273540"/>
    <lineage>
        <taxon>Eukaryota</taxon>
        <taxon>Viridiplantae</taxon>
        <taxon>Streptophyta</taxon>
        <taxon>Embryophyta</taxon>
        <taxon>Tracheophyta</taxon>
        <taxon>Spermatophyta</taxon>
        <taxon>Magnoliopsida</taxon>
        <taxon>Proteales</taxon>
        <taxon>Proteaceae</taxon>
        <taxon>Protea</taxon>
    </lineage>
</organism>
<dbReference type="GO" id="GO:0009451">
    <property type="term" value="P:RNA modification"/>
    <property type="evidence" value="ECO:0007669"/>
    <property type="project" value="InterPro"/>
</dbReference>
<dbReference type="PANTHER" id="PTHR47926">
    <property type="entry name" value="PENTATRICOPEPTIDE REPEAT-CONTAINING PROTEIN"/>
    <property type="match status" value="1"/>
</dbReference>
<dbReference type="InterPro" id="IPR002885">
    <property type="entry name" value="PPR_rpt"/>
</dbReference>
<dbReference type="InterPro" id="IPR046848">
    <property type="entry name" value="E_motif"/>
</dbReference>
<dbReference type="GO" id="GO:0003729">
    <property type="term" value="F:mRNA binding"/>
    <property type="evidence" value="ECO:0007669"/>
    <property type="project" value="UniProtKB-ARBA"/>
</dbReference>
<dbReference type="Proteomes" id="UP001141806">
    <property type="component" value="Unassembled WGS sequence"/>
</dbReference>